<dbReference type="Proteomes" id="UP000306236">
    <property type="component" value="Unassembled WGS sequence"/>
</dbReference>
<dbReference type="SUPFAM" id="SSF53850">
    <property type="entry name" value="Periplasmic binding protein-like II"/>
    <property type="match status" value="1"/>
</dbReference>
<dbReference type="Gene3D" id="3.40.190.10">
    <property type="entry name" value="Periplasmic binding protein-like II"/>
    <property type="match status" value="2"/>
</dbReference>
<dbReference type="OrthoDB" id="366726at2"/>
<dbReference type="PANTHER" id="PTHR30006">
    <property type="entry name" value="THIAMINE-BINDING PERIPLASMIC PROTEIN-RELATED"/>
    <property type="match status" value="1"/>
</dbReference>
<name>A0A4V3YX40_9BURK</name>
<sequence length="331" mass="35439">MKLPPFLRVPVALCVSTLVFGAGVASAQTITLYTSQPNSDAQATVDAFMAQNPGIKVEWVRDGTTQLMTRLEAELAAKAVKADVLLIADTVTLESLKQRDLLQPHLSAERQHYSADLYDPAGYYYSTKLITTGIAHHSAAPSKPQSWQDLVTPAYKNLVAAPSPLYSGAAMLHMQTLVNMPEFGWGYYEALKANQAQVQGGNGGVLKAVATGTKPYGVLADYLAIREKAKGAPVEFVFPQEGVTVVTEPVAILKSSQQPAAAARLVDFLLSEAGQQLVLQQGYIPARNGSAMPEGFPARDSINILPLNAAHALAQTEADKARFSQIFDAAQ</sequence>
<evidence type="ECO:0000256" key="2">
    <source>
        <dbReference type="PIRSR" id="PIRSR002825-1"/>
    </source>
</evidence>
<dbReference type="RefSeq" id="WP_136406207.1">
    <property type="nucleotide sequence ID" value="NZ_SSWX01000009.1"/>
</dbReference>
<keyword evidence="2" id="KW-0479">Metal-binding</keyword>
<dbReference type="AlphaFoldDB" id="A0A4V3YX40"/>
<feature type="signal peptide" evidence="3">
    <location>
        <begin position="1"/>
        <end position="27"/>
    </location>
</feature>
<reference evidence="4 5" key="1">
    <citation type="submission" date="2019-04" db="EMBL/GenBank/DDBJ databases">
        <title>Lampropedia sp YIM MLB12 draf genome.</title>
        <authorList>
            <person name="Wang Y.-X."/>
        </authorList>
    </citation>
    <scope>NUCLEOTIDE SEQUENCE [LARGE SCALE GENOMIC DNA]</scope>
    <source>
        <strain evidence="4 5">YIM MLB12</strain>
    </source>
</reference>
<dbReference type="Pfam" id="PF13531">
    <property type="entry name" value="SBP_bac_11"/>
    <property type="match status" value="1"/>
</dbReference>
<protein>
    <submittedName>
        <fullName evidence="4">Extracellular solute-binding protein</fullName>
    </submittedName>
</protein>
<feature type="chain" id="PRO_5020655991" evidence="3">
    <location>
        <begin position="28"/>
        <end position="331"/>
    </location>
</feature>
<keyword evidence="5" id="KW-1185">Reference proteome</keyword>
<comment type="caution">
    <text evidence="4">The sequence shown here is derived from an EMBL/GenBank/DDBJ whole genome shotgun (WGS) entry which is preliminary data.</text>
</comment>
<dbReference type="EMBL" id="SSWX01000009">
    <property type="protein sequence ID" value="THJ33672.1"/>
    <property type="molecule type" value="Genomic_DNA"/>
</dbReference>
<evidence type="ECO:0000256" key="3">
    <source>
        <dbReference type="SAM" id="SignalP"/>
    </source>
</evidence>
<evidence type="ECO:0000256" key="1">
    <source>
        <dbReference type="ARBA" id="ARBA00022729"/>
    </source>
</evidence>
<organism evidence="4 5">
    <name type="scientific">Lampropedia aestuarii</name>
    <dbReference type="NCBI Taxonomy" id="2562762"/>
    <lineage>
        <taxon>Bacteria</taxon>
        <taxon>Pseudomonadati</taxon>
        <taxon>Pseudomonadota</taxon>
        <taxon>Betaproteobacteria</taxon>
        <taxon>Burkholderiales</taxon>
        <taxon>Comamonadaceae</taxon>
        <taxon>Lampropedia</taxon>
    </lineage>
</organism>
<keyword evidence="2" id="KW-0408">Iron</keyword>
<dbReference type="InterPro" id="IPR026045">
    <property type="entry name" value="Ferric-bd"/>
</dbReference>
<evidence type="ECO:0000313" key="5">
    <source>
        <dbReference type="Proteomes" id="UP000306236"/>
    </source>
</evidence>
<dbReference type="GO" id="GO:0046872">
    <property type="term" value="F:metal ion binding"/>
    <property type="evidence" value="ECO:0007669"/>
    <property type="project" value="UniProtKB-KW"/>
</dbReference>
<evidence type="ECO:0000313" key="4">
    <source>
        <dbReference type="EMBL" id="THJ33672.1"/>
    </source>
</evidence>
<accession>A0A4V3YX40</accession>
<feature type="binding site" evidence="2">
    <location>
        <position position="222"/>
    </location>
    <ligand>
        <name>Fe cation</name>
        <dbReference type="ChEBI" id="CHEBI:24875"/>
    </ligand>
</feature>
<proteinExistence type="predicted"/>
<dbReference type="CDD" id="cd13547">
    <property type="entry name" value="PBP2_Fbp_like_2"/>
    <property type="match status" value="1"/>
</dbReference>
<dbReference type="PANTHER" id="PTHR30006:SF24">
    <property type="entry name" value="SLL0237 PROTEIN"/>
    <property type="match status" value="1"/>
</dbReference>
<dbReference type="PIRSF" id="PIRSF002825">
    <property type="entry name" value="CfbpA"/>
    <property type="match status" value="1"/>
</dbReference>
<gene>
    <name evidence="4" type="ORF">E8K88_08355</name>
</gene>
<keyword evidence="1 3" id="KW-0732">Signal</keyword>